<reference evidence="2 3" key="1">
    <citation type="submission" date="2019-07" db="EMBL/GenBank/DDBJ databases">
        <authorList>
            <person name="Hibberd C M."/>
            <person name="Gehrig L. J."/>
            <person name="Chang H.-W."/>
            <person name="Venkatesh S."/>
        </authorList>
    </citation>
    <scope>NUCLEOTIDE SEQUENCE [LARGE SCALE GENOMIC DNA]</scope>
    <source>
        <strain evidence="2">Blautia_luti_SSTS_Bg7063</strain>
    </source>
</reference>
<proteinExistence type="predicted"/>
<organism evidence="2 3">
    <name type="scientific">Blautia luti</name>
    <dbReference type="NCBI Taxonomy" id="89014"/>
    <lineage>
        <taxon>Bacteria</taxon>
        <taxon>Bacillati</taxon>
        <taxon>Bacillota</taxon>
        <taxon>Clostridia</taxon>
        <taxon>Lachnospirales</taxon>
        <taxon>Lachnospiraceae</taxon>
        <taxon>Blautia</taxon>
    </lineage>
</organism>
<feature type="domain" description="Glycosyl hydrolase family 95 N-terminal" evidence="1">
    <location>
        <begin position="12"/>
        <end position="94"/>
    </location>
</feature>
<accession>A0A564W4H5</accession>
<evidence type="ECO:0000259" key="1">
    <source>
        <dbReference type="Pfam" id="PF14498"/>
    </source>
</evidence>
<evidence type="ECO:0000313" key="3">
    <source>
        <dbReference type="Proteomes" id="UP000408482"/>
    </source>
</evidence>
<dbReference type="InterPro" id="IPR027414">
    <property type="entry name" value="GH95_N_dom"/>
</dbReference>
<protein>
    <recommendedName>
        <fullName evidence="1">Glycosyl hydrolase family 95 N-terminal domain-containing protein</fullName>
    </recommendedName>
</protein>
<dbReference type="EMBL" id="CABHNW010000111">
    <property type="protein sequence ID" value="VUX39488.1"/>
    <property type="molecule type" value="Genomic_DNA"/>
</dbReference>
<name>A0A564W4H5_9FIRM</name>
<dbReference type="RefSeq" id="WP_144094078.1">
    <property type="nucleotide sequence ID" value="NZ_CABHMX010000040.1"/>
</dbReference>
<gene>
    <name evidence="2" type="ORF">RSSSTS7063_00082</name>
</gene>
<dbReference type="Gene3D" id="2.70.98.50">
    <property type="entry name" value="putative glycoside hydrolase family protein from bacillus halodurans"/>
    <property type="match status" value="1"/>
</dbReference>
<evidence type="ECO:0000313" key="2">
    <source>
        <dbReference type="EMBL" id="VUX39488.1"/>
    </source>
</evidence>
<dbReference type="Pfam" id="PF14498">
    <property type="entry name" value="Glyco_hyd_65N_2"/>
    <property type="match status" value="1"/>
</dbReference>
<sequence>MSLQMSGQVPGGYVRQLSLNHAVETVASAGYKRELFVSMADPLLAVHFQAAPEQKLHLEISLESEIRYEKIKNCEDTVLLSGRAPSYVAPPYYDCPEPVVYEAGKGIRQNCRHLRREALDRSGNGSWIIRKQRSITAMYPICMAFIPET</sequence>
<dbReference type="AlphaFoldDB" id="A0A564W4H5"/>
<keyword evidence="3" id="KW-1185">Reference proteome</keyword>
<dbReference type="Proteomes" id="UP000408482">
    <property type="component" value="Unassembled WGS sequence"/>
</dbReference>